<dbReference type="Proteomes" id="UP000199041">
    <property type="component" value="Unassembled WGS sequence"/>
</dbReference>
<name>A0A1H4AXT4_9BACT</name>
<keyword evidence="2" id="KW-0805">Transcription regulation</keyword>
<accession>A0A1H4AXT4</accession>
<dbReference type="GO" id="GO:0016987">
    <property type="term" value="F:sigma factor activity"/>
    <property type="evidence" value="ECO:0007669"/>
    <property type="project" value="UniProtKB-KW"/>
</dbReference>
<dbReference type="InterPro" id="IPR013325">
    <property type="entry name" value="RNA_pol_sigma_r2"/>
</dbReference>
<dbReference type="SUPFAM" id="SSF88659">
    <property type="entry name" value="Sigma3 and sigma4 domains of RNA polymerase sigma factors"/>
    <property type="match status" value="1"/>
</dbReference>
<dbReference type="Gene3D" id="1.10.1740.10">
    <property type="match status" value="1"/>
</dbReference>
<dbReference type="PANTHER" id="PTHR43133">
    <property type="entry name" value="RNA POLYMERASE ECF-TYPE SIGMA FACTO"/>
    <property type="match status" value="1"/>
</dbReference>
<keyword evidence="4" id="KW-0804">Transcription</keyword>
<protein>
    <submittedName>
        <fullName evidence="6">RNA polymerase sigma-70 factor, ECF subfamily</fullName>
    </submittedName>
</protein>
<keyword evidence="7" id="KW-1185">Reference proteome</keyword>
<dbReference type="RefSeq" id="WP_091399598.1">
    <property type="nucleotide sequence ID" value="NZ_FNQY01000017.1"/>
</dbReference>
<gene>
    <name evidence="6" type="ORF">SAMN05192529_11720</name>
</gene>
<dbReference type="NCBIfam" id="TIGR02937">
    <property type="entry name" value="sigma70-ECF"/>
    <property type="match status" value="1"/>
</dbReference>
<dbReference type="InterPro" id="IPR039425">
    <property type="entry name" value="RNA_pol_sigma-70-like"/>
</dbReference>
<evidence type="ECO:0000256" key="4">
    <source>
        <dbReference type="ARBA" id="ARBA00023163"/>
    </source>
</evidence>
<dbReference type="PANTHER" id="PTHR43133:SF46">
    <property type="entry name" value="RNA POLYMERASE SIGMA-70 FACTOR ECF SUBFAMILY"/>
    <property type="match status" value="1"/>
</dbReference>
<sequence>MLAYESYTDEQLTLLLKKEDVKAFEEIYHRYWKLMFSIAHAKLSSIADTEEVIQDIFSDLWNRRGVVEINNSLKSYLAGAVKFQVYTQLAARYRLKQNQENLAATIKPGQDLAADEIYRLKMIQQELTAASNELPERCRLIYQLSREQGYSNKKIAYELKISEKTVETQITRALKHLRAVLQGILSFL</sequence>
<evidence type="ECO:0000259" key="5">
    <source>
        <dbReference type="Pfam" id="PF08281"/>
    </source>
</evidence>
<evidence type="ECO:0000313" key="7">
    <source>
        <dbReference type="Proteomes" id="UP000199041"/>
    </source>
</evidence>
<dbReference type="InterPro" id="IPR036388">
    <property type="entry name" value="WH-like_DNA-bd_sf"/>
</dbReference>
<evidence type="ECO:0000256" key="2">
    <source>
        <dbReference type="ARBA" id="ARBA00023015"/>
    </source>
</evidence>
<evidence type="ECO:0000313" key="6">
    <source>
        <dbReference type="EMBL" id="SEA40701.1"/>
    </source>
</evidence>
<comment type="similarity">
    <text evidence="1">Belongs to the sigma-70 factor family. ECF subfamily.</text>
</comment>
<feature type="domain" description="RNA polymerase sigma factor 70 region 4 type 2" evidence="5">
    <location>
        <begin position="125"/>
        <end position="177"/>
    </location>
</feature>
<dbReference type="Pfam" id="PF08281">
    <property type="entry name" value="Sigma70_r4_2"/>
    <property type="match status" value="1"/>
</dbReference>
<evidence type="ECO:0000256" key="3">
    <source>
        <dbReference type="ARBA" id="ARBA00023082"/>
    </source>
</evidence>
<organism evidence="6 7">
    <name type="scientific">Arachidicoccus rhizosphaerae</name>
    <dbReference type="NCBI Taxonomy" id="551991"/>
    <lineage>
        <taxon>Bacteria</taxon>
        <taxon>Pseudomonadati</taxon>
        <taxon>Bacteroidota</taxon>
        <taxon>Chitinophagia</taxon>
        <taxon>Chitinophagales</taxon>
        <taxon>Chitinophagaceae</taxon>
        <taxon>Arachidicoccus</taxon>
    </lineage>
</organism>
<dbReference type="SUPFAM" id="SSF88946">
    <property type="entry name" value="Sigma2 domain of RNA polymerase sigma factors"/>
    <property type="match status" value="1"/>
</dbReference>
<dbReference type="AlphaFoldDB" id="A0A1H4AXT4"/>
<reference evidence="6 7" key="1">
    <citation type="submission" date="2016-10" db="EMBL/GenBank/DDBJ databases">
        <authorList>
            <person name="de Groot N.N."/>
        </authorList>
    </citation>
    <scope>NUCLEOTIDE SEQUENCE [LARGE SCALE GENOMIC DNA]</scope>
    <source>
        <strain evidence="6 7">Vu-144</strain>
    </source>
</reference>
<dbReference type="GO" id="GO:0003677">
    <property type="term" value="F:DNA binding"/>
    <property type="evidence" value="ECO:0007669"/>
    <property type="project" value="InterPro"/>
</dbReference>
<dbReference type="EMBL" id="FNQY01000017">
    <property type="protein sequence ID" value="SEA40701.1"/>
    <property type="molecule type" value="Genomic_DNA"/>
</dbReference>
<dbReference type="InterPro" id="IPR014284">
    <property type="entry name" value="RNA_pol_sigma-70_dom"/>
</dbReference>
<keyword evidence="3" id="KW-0731">Sigma factor</keyword>
<evidence type="ECO:0000256" key="1">
    <source>
        <dbReference type="ARBA" id="ARBA00010641"/>
    </source>
</evidence>
<proteinExistence type="inferred from homology"/>
<dbReference type="GO" id="GO:0006352">
    <property type="term" value="P:DNA-templated transcription initiation"/>
    <property type="evidence" value="ECO:0007669"/>
    <property type="project" value="InterPro"/>
</dbReference>
<dbReference type="STRING" id="551991.SAMN05192529_11720"/>
<dbReference type="InterPro" id="IPR013324">
    <property type="entry name" value="RNA_pol_sigma_r3/r4-like"/>
</dbReference>
<dbReference type="Gene3D" id="1.10.10.10">
    <property type="entry name" value="Winged helix-like DNA-binding domain superfamily/Winged helix DNA-binding domain"/>
    <property type="match status" value="1"/>
</dbReference>
<dbReference type="OrthoDB" id="1097528at2"/>
<dbReference type="InterPro" id="IPR013249">
    <property type="entry name" value="RNA_pol_sigma70_r4_t2"/>
</dbReference>